<reference evidence="1" key="3">
    <citation type="submission" date="2025-09" db="UniProtKB">
        <authorList>
            <consortium name="Ensembl"/>
        </authorList>
    </citation>
    <scope>IDENTIFICATION</scope>
</reference>
<sequence length="1061" mass="117240">MRKRRWRIGWVLRREPNARCYWSRGRRRERRLVQRQRPDGRRLGALGHPRGGQGGRWEGRCCGRSGARARLRSRREVTAGAREGAAVGWPRKGSCGPGPAPAPGRARRRRRVRASGRVKGRSGSPPYPCGLLSPPRLRTEDRSGGARREVGRSGTNGPRAQGVATVMTEESEETVLYIEHRYVCSECNQLYGSLEEVLMHQNSHVPQQHFELVGVADPGVTVAAEAASGTGLYQTLVQESQYQCLECGQLLMSPSQLLEHQELHLKMMAPQEAVPAEPAPKAPALSSSTIHYECVDCKALFASQELWLNHRQTHLRATPTKPPTPVVLGPPVVVGSPVGQTRVAVEHSYRKAGEGGGGAAVPSAAATTEVVTEVELLLYKCSECSQLFQLPADFLEHQATHFPAPAPESEEPVLQQETLTPAPVEVPVSQPEPVPSSDHSYELRNGEALGRDRRGRRARRNNSGEPGGAATQELFCSACDQLFLSPHQLQQHLRSHREGVFKCPLCSRVFPSPSSLDQHLGDHSSESHFLCVDCGLAFGTEALLLAHRRAHTPNPLHSCPCGKTFVNLTKFLYHRRTHGVGGVPLPTTPVPPEEPVLGFPEPAPAETGEPEAPEPPVAEESSAEPTTPGTYRCLLCSREFGKALQLTRHQRFVHRLERRHKCSICGKMFKKKSHVRNHLRTHTGERPFPCPDCSKPFNSPANLARHRLTHTGERPYRCGDCGKAFTQSSTLRQHRLVHAQHFPYRCQECGVRFHRPYRLLMHRYHHTGEYPYKCRECPRSFLLRRLLEVHQLVAHAGRQPHRCSSCGAAFPSSLRLREHRCAAAAAQAPRRFECGTCGKKVGSAARLQAHEAAHAAAGPGEVLAKEPPAPRAPRAARTPIASPPPLGSAAPATPAAPARRRGLECSECKKLFSTETSLQVHRRIHTGERPYPCPDCGKAFRQSTHLKDHRRLHTGERPFACEVCGKAFAISMRLAEHRRIHTGERPYSCPDCGKSYRSFSNLWKHRKTHQQQHQAAVRQQLAEAEAAVGLAVMETAVEALPLVEAIEIYPLAEAEGVQISG</sequence>
<protein>
    <submittedName>
        <fullName evidence="1">Zinc finger protein 574</fullName>
    </submittedName>
</protein>
<dbReference type="Ensembl" id="ENSOART00020032515.2">
    <property type="protein sequence ID" value="ENSOARP00020026870.2"/>
    <property type="gene ID" value="ENSOARG00020021082.2"/>
</dbReference>
<organism evidence="1">
    <name type="scientific">Ovis aries</name>
    <name type="common">Sheep</name>
    <dbReference type="NCBI Taxonomy" id="9940"/>
    <lineage>
        <taxon>Eukaryota</taxon>
        <taxon>Metazoa</taxon>
        <taxon>Chordata</taxon>
        <taxon>Craniata</taxon>
        <taxon>Vertebrata</taxon>
        <taxon>Euteleostomi</taxon>
        <taxon>Mammalia</taxon>
        <taxon>Eutheria</taxon>
        <taxon>Laurasiatheria</taxon>
        <taxon>Artiodactyla</taxon>
        <taxon>Ruminantia</taxon>
        <taxon>Pecora</taxon>
        <taxon>Bovidae</taxon>
        <taxon>Caprinae</taxon>
        <taxon>Ovis</taxon>
    </lineage>
</organism>
<gene>
    <name evidence="1" type="primary">ZNF574</name>
</gene>
<proteinExistence type="predicted"/>
<accession>A0AC11C8S3</accession>
<reference evidence="1" key="1">
    <citation type="submission" date="2020-11" db="EMBL/GenBank/DDBJ databases">
        <authorList>
            <person name="Davenport K.M."/>
            <person name="Bickhart D.M."/>
            <person name="Smith T.P.L."/>
            <person name="Murdoch B.M."/>
            <person name="Rosen B.D."/>
        </authorList>
    </citation>
    <scope>NUCLEOTIDE SEQUENCE [LARGE SCALE GENOMIC DNA]</scope>
    <source>
        <strain evidence="1">OAR_USU_Benz2616</strain>
    </source>
</reference>
<name>A0AC11C8S3_SHEEP</name>
<reference evidence="1" key="2">
    <citation type="submission" date="2025-08" db="UniProtKB">
        <authorList>
            <consortium name="Ensembl"/>
        </authorList>
    </citation>
    <scope>IDENTIFICATION</scope>
</reference>
<evidence type="ECO:0000313" key="1">
    <source>
        <dbReference type="Ensembl" id="ENSOARP00020026870.2"/>
    </source>
</evidence>